<dbReference type="Proteomes" id="UP000887564">
    <property type="component" value="Unplaced"/>
</dbReference>
<evidence type="ECO:0000256" key="1">
    <source>
        <dbReference type="SAM" id="MobiDB-lite"/>
    </source>
</evidence>
<dbReference type="WBParaSite" id="PEQ_0001093901-mRNA-1">
    <property type="protein sequence ID" value="PEQ_0001093901-mRNA-1"/>
    <property type="gene ID" value="PEQ_0001093901"/>
</dbReference>
<accession>A0A914S1B9</accession>
<evidence type="ECO:0000313" key="3">
    <source>
        <dbReference type="WBParaSite" id="PEQ_0001093901-mRNA-1"/>
    </source>
</evidence>
<feature type="region of interest" description="Disordered" evidence="1">
    <location>
        <begin position="25"/>
        <end position="52"/>
    </location>
</feature>
<sequence length="98" mass="11333">MFAYKILRPSKQALFYSQAAQKEAEDKAQSEIESKEENSVNNMSEMPPTVQDPWAEVNDGRQNANKYSYPLARTAQTCVCHPFRAKRWVTRYAIIFIV</sequence>
<proteinExistence type="predicted"/>
<protein>
    <submittedName>
        <fullName evidence="3">Uncharacterized protein</fullName>
    </submittedName>
</protein>
<dbReference type="AlphaFoldDB" id="A0A914S1B9"/>
<name>A0A914S1B9_PAREQ</name>
<organism evidence="2 3">
    <name type="scientific">Parascaris equorum</name>
    <name type="common">Equine roundworm</name>
    <dbReference type="NCBI Taxonomy" id="6256"/>
    <lineage>
        <taxon>Eukaryota</taxon>
        <taxon>Metazoa</taxon>
        <taxon>Ecdysozoa</taxon>
        <taxon>Nematoda</taxon>
        <taxon>Chromadorea</taxon>
        <taxon>Rhabditida</taxon>
        <taxon>Spirurina</taxon>
        <taxon>Ascaridomorpha</taxon>
        <taxon>Ascaridoidea</taxon>
        <taxon>Ascarididae</taxon>
        <taxon>Parascaris</taxon>
    </lineage>
</organism>
<reference evidence="3" key="1">
    <citation type="submission" date="2022-11" db="UniProtKB">
        <authorList>
            <consortium name="WormBaseParasite"/>
        </authorList>
    </citation>
    <scope>IDENTIFICATION</scope>
</reference>
<evidence type="ECO:0000313" key="2">
    <source>
        <dbReference type="Proteomes" id="UP000887564"/>
    </source>
</evidence>
<feature type="compositionally biased region" description="Basic and acidic residues" evidence="1">
    <location>
        <begin position="25"/>
        <end position="38"/>
    </location>
</feature>
<keyword evidence="2" id="KW-1185">Reference proteome</keyword>